<dbReference type="PANTHER" id="PTHR11076:SF35">
    <property type="entry name" value="DNA REPAIR PROTEIN HOMOLOG YOBH"/>
    <property type="match status" value="1"/>
</dbReference>
<dbReference type="GO" id="GO:0042276">
    <property type="term" value="P:error-prone translesion synthesis"/>
    <property type="evidence" value="ECO:0007669"/>
    <property type="project" value="TreeGrafter"/>
</dbReference>
<dbReference type="AlphaFoldDB" id="A0AAW5F2J0"/>
<dbReference type="GO" id="GO:0005829">
    <property type="term" value="C:cytosol"/>
    <property type="evidence" value="ECO:0007669"/>
    <property type="project" value="TreeGrafter"/>
</dbReference>
<evidence type="ECO:0000256" key="5">
    <source>
        <dbReference type="ARBA" id="ARBA00022932"/>
    </source>
</evidence>
<dbReference type="InterPro" id="IPR043502">
    <property type="entry name" value="DNA/RNA_pol_sf"/>
</dbReference>
<comment type="caution">
    <text evidence="7">The sequence shown here is derived from an EMBL/GenBank/DDBJ whole genome shotgun (WGS) entry which is preliminary data.</text>
</comment>
<dbReference type="Proteomes" id="UP001203136">
    <property type="component" value="Unassembled WGS sequence"/>
</dbReference>
<dbReference type="Pfam" id="PF00817">
    <property type="entry name" value="IMS"/>
    <property type="match status" value="1"/>
</dbReference>
<dbReference type="RefSeq" id="WP_024738339.1">
    <property type="nucleotide sequence ID" value="NZ_CABHNX010000046.1"/>
</dbReference>
<evidence type="ECO:0000256" key="3">
    <source>
        <dbReference type="ARBA" id="ARBA00022695"/>
    </source>
</evidence>
<dbReference type="SUPFAM" id="SSF56672">
    <property type="entry name" value="DNA/RNA polymerases"/>
    <property type="match status" value="1"/>
</dbReference>
<dbReference type="InterPro" id="IPR001126">
    <property type="entry name" value="UmuC"/>
</dbReference>
<sequence>MPSEDRIYIAIDLKSFYASAECRERNLDPMTTNLVVADASRTEKTICLAVSPSLKAYGIPGRPRLFEVVQKIREANARRRISAPNHQFTGSSYYTDELKASPGLSIDYIIAAPRMALYVKYSTQIYNIYLNYVAPEDIHVYSIDEVIMDVTNYLDTYRLTPRELAMKMILDVLKNTGITATAGIGTNLYLCKIAMDIVAKHIPPDKNGVRIAELDEMSYRRLLWNHRPLTDFWRIGRGYAKKLEAHGLYTMGDIARCSIGKSNEYHNEELLYHLFGINAELLIDHAWGWEPCTMKDIKSYKPASSSLCSGQVLQYAYDFQKARLIVREMIDLMVLDLIDKELVTDQIVLTIGYDIENLTNPDIRKLYKGEITTDQYGRRIPKHAHGTANLDRHTASARLITDAALELYDRIINKNLLIRRITVSANHVIDENAIPQTESFEQLDLFTDYAALQKKQEEEKEALKKEKQIQQAMLSIKKKYGKNAVLKGMNLEDGAMTLQRNNQIGGHQA</sequence>
<gene>
    <name evidence="7" type="ORF">K5I21_11840</name>
</gene>
<dbReference type="EMBL" id="JAINVB010000001">
    <property type="protein sequence ID" value="MCK0086551.1"/>
    <property type="molecule type" value="Genomic_DNA"/>
</dbReference>
<comment type="similarity">
    <text evidence="1">Belongs to the DNA polymerase type-Y family.</text>
</comment>
<evidence type="ECO:0000313" key="7">
    <source>
        <dbReference type="EMBL" id="MCK0086551.1"/>
    </source>
</evidence>
<accession>A0AAW5F2J0</accession>
<name>A0AAW5F2J0_CLOSY</name>
<dbReference type="GO" id="GO:0003684">
    <property type="term" value="F:damaged DNA binding"/>
    <property type="evidence" value="ECO:0007669"/>
    <property type="project" value="InterPro"/>
</dbReference>
<reference evidence="7" key="1">
    <citation type="journal article" date="2022" name="Cell Host Microbe">
        <title>Colonization of the live biotherapeutic product VE303 and modulation of the microbiota and metabolites in healthy volunteers.</title>
        <authorList>
            <person name="Dsouza M."/>
            <person name="Menon R."/>
            <person name="Crossette E."/>
            <person name="Bhattarai S.K."/>
            <person name="Schneider J."/>
            <person name="Kim Y.G."/>
            <person name="Reddy S."/>
            <person name="Caballero S."/>
            <person name="Felix C."/>
            <person name="Cornacchione L."/>
            <person name="Hendrickson J."/>
            <person name="Watson A.R."/>
            <person name="Minot S.S."/>
            <person name="Greenfield N."/>
            <person name="Schopf L."/>
            <person name="Szabady R."/>
            <person name="Patarroyo J."/>
            <person name="Smith W."/>
            <person name="Harrison P."/>
            <person name="Kuijper E.J."/>
            <person name="Kelly C.P."/>
            <person name="Olle B."/>
            <person name="Bobilev D."/>
            <person name="Silber J.L."/>
            <person name="Bucci V."/>
            <person name="Roberts B."/>
            <person name="Faith J."/>
            <person name="Norman J.M."/>
        </authorList>
    </citation>
    <scope>NUCLEOTIDE SEQUENCE</scope>
    <source>
        <strain evidence="7">VE303-04</strain>
    </source>
</reference>
<dbReference type="GO" id="GO:0009432">
    <property type="term" value="P:SOS response"/>
    <property type="evidence" value="ECO:0007669"/>
    <property type="project" value="TreeGrafter"/>
</dbReference>
<dbReference type="GO" id="GO:0032259">
    <property type="term" value="P:methylation"/>
    <property type="evidence" value="ECO:0007669"/>
    <property type="project" value="UniProtKB-KW"/>
</dbReference>
<evidence type="ECO:0000259" key="6">
    <source>
        <dbReference type="PROSITE" id="PS50173"/>
    </source>
</evidence>
<keyword evidence="2" id="KW-0515">Mutator protein</keyword>
<dbReference type="PROSITE" id="PS50173">
    <property type="entry name" value="UMUC"/>
    <property type="match status" value="1"/>
</dbReference>
<dbReference type="GO" id="GO:0006281">
    <property type="term" value="P:DNA repair"/>
    <property type="evidence" value="ECO:0007669"/>
    <property type="project" value="InterPro"/>
</dbReference>
<evidence type="ECO:0000256" key="1">
    <source>
        <dbReference type="ARBA" id="ARBA00010945"/>
    </source>
</evidence>
<dbReference type="GO" id="GO:0003887">
    <property type="term" value="F:DNA-directed DNA polymerase activity"/>
    <property type="evidence" value="ECO:0007669"/>
    <property type="project" value="UniProtKB-KW"/>
</dbReference>
<evidence type="ECO:0000256" key="2">
    <source>
        <dbReference type="ARBA" id="ARBA00022457"/>
    </source>
</evidence>
<dbReference type="Gene3D" id="3.30.70.270">
    <property type="match status" value="1"/>
</dbReference>
<keyword evidence="4" id="KW-0227">DNA damage</keyword>
<organism evidence="7 8">
    <name type="scientific">Clostridium symbiosum</name>
    <name type="common">Bacteroides symbiosus</name>
    <dbReference type="NCBI Taxonomy" id="1512"/>
    <lineage>
        <taxon>Bacteria</taxon>
        <taxon>Bacillati</taxon>
        <taxon>Bacillota</taxon>
        <taxon>Clostridia</taxon>
        <taxon>Lachnospirales</taxon>
        <taxon>Lachnospiraceae</taxon>
        <taxon>Otoolea</taxon>
    </lineage>
</organism>
<dbReference type="InterPro" id="IPR050116">
    <property type="entry name" value="DNA_polymerase-Y"/>
</dbReference>
<keyword evidence="5" id="KW-0239">DNA-directed DNA polymerase</keyword>
<feature type="domain" description="UmuC" evidence="6">
    <location>
        <begin position="8"/>
        <end position="236"/>
    </location>
</feature>
<protein>
    <submittedName>
        <fullName evidence="7">DNA methylase</fullName>
    </submittedName>
</protein>
<evidence type="ECO:0000256" key="4">
    <source>
        <dbReference type="ARBA" id="ARBA00022763"/>
    </source>
</evidence>
<evidence type="ECO:0000313" key="8">
    <source>
        <dbReference type="Proteomes" id="UP001203136"/>
    </source>
</evidence>
<dbReference type="GO" id="GO:0008168">
    <property type="term" value="F:methyltransferase activity"/>
    <property type="evidence" value="ECO:0007669"/>
    <property type="project" value="UniProtKB-KW"/>
</dbReference>
<keyword evidence="3" id="KW-0548">Nucleotidyltransferase</keyword>
<proteinExistence type="inferred from homology"/>
<dbReference type="PANTHER" id="PTHR11076">
    <property type="entry name" value="DNA REPAIR POLYMERASE UMUC / TRANSFERASE FAMILY MEMBER"/>
    <property type="match status" value="1"/>
</dbReference>
<keyword evidence="5" id="KW-0808">Transferase</keyword>
<dbReference type="Gene3D" id="1.10.150.20">
    <property type="entry name" value="5' to 3' exonuclease, C-terminal subdomain"/>
    <property type="match status" value="1"/>
</dbReference>
<keyword evidence="7" id="KW-0489">Methyltransferase</keyword>
<dbReference type="InterPro" id="IPR043128">
    <property type="entry name" value="Rev_trsase/Diguanyl_cyclase"/>
</dbReference>